<dbReference type="InterPro" id="IPR001296">
    <property type="entry name" value="Glyco_trans_1"/>
</dbReference>
<feature type="region of interest" description="Disordered" evidence="2">
    <location>
        <begin position="354"/>
        <end position="389"/>
    </location>
</feature>
<dbReference type="GO" id="GO:0016757">
    <property type="term" value="F:glycosyltransferase activity"/>
    <property type="evidence" value="ECO:0007669"/>
    <property type="project" value="UniProtKB-KW"/>
</dbReference>
<dbReference type="EMBL" id="JACAZI010000027">
    <property type="protein sequence ID" value="KAF7334083.1"/>
    <property type="molecule type" value="Genomic_DNA"/>
</dbReference>
<comment type="caution">
    <text evidence="4">The sequence shown here is derived from an EMBL/GenBank/DDBJ whole genome shotgun (WGS) entry which is preliminary data.</text>
</comment>
<evidence type="ECO:0000256" key="2">
    <source>
        <dbReference type="SAM" id="MobiDB-lite"/>
    </source>
</evidence>
<accession>A0A8H6X429</accession>
<proteinExistence type="predicted"/>
<evidence type="ECO:0000313" key="4">
    <source>
        <dbReference type="EMBL" id="KAF7334083.1"/>
    </source>
</evidence>
<dbReference type="Proteomes" id="UP000620124">
    <property type="component" value="Unassembled WGS sequence"/>
</dbReference>
<feature type="region of interest" description="Disordered" evidence="2">
    <location>
        <begin position="1"/>
        <end position="21"/>
    </location>
</feature>
<name>A0A8H6X429_9AGAR</name>
<dbReference type="Pfam" id="PF00534">
    <property type="entry name" value="Glycos_transf_1"/>
    <property type="match status" value="1"/>
</dbReference>
<feature type="domain" description="Glycosyl transferase family 1" evidence="3">
    <location>
        <begin position="178"/>
        <end position="315"/>
    </location>
</feature>
<keyword evidence="1" id="KW-0808">Transferase</keyword>
<keyword evidence="5" id="KW-1185">Reference proteome</keyword>
<dbReference type="Gene3D" id="3.40.50.2000">
    <property type="entry name" value="Glycogen Phosphorylase B"/>
    <property type="match status" value="2"/>
</dbReference>
<dbReference type="OrthoDB" id="443318at2759"/>
<evidence type="ECO:0000313" key="5">
    <source>
        <dbReference type="Proteomes" id="UP000620124"/>
    </source>
</evidence>
<feature type="compositionally biased region" description="Polar residues" evidence="2">
    <location>
        <begin position="354"/>
        <end position="371"/>
    </location>
</feature>
<dbReference type="InterPro" id="IPR050194">
    <property type="entry name" value="Glycosyltransferase_grp1"/>
</dbReference>
<reference evidence="4" key="1">
    <citation type="submission" date="2020-05" db="EMBL/GenBank/DDBJ databases">
        <title>Mycena genomes resolve the evolution of fungal bioluminescence.</title>
        <authorList>
            <person name="Tsai I.J."/>
        </authorList>
    </citation>
    <scope>NUCLEOTIDE SEQUENCE</scope>
    <source>
        <strain evidence="4">CCC161011</strain>
    </source>
</reference>
<gene>
    <name evidence="4" type="ORF">MVEN_02313900</name>
</gene>
<sequence length="516" mass="55340">MMDIPPYSSLRPTPTPTPTTSEPLRVAIIAENFLPKIDGSTITLAHLLEHLRTTPNVQAILFGPESGMREYAGAPLFGTPGLPLPRLPRPLHQFPLPLLPLRPPTLFSILLLFPSTPIVTSHHTNLPTGWVHSFGRKTLVPTPSTGRLLGERGYRSERVVVGRGVDEQVFHPSFRSQALRAQWGAGPDDVVVLCVGRLSPEKNLSLLVHAFAALPPDVRPRCKLVFVGDGPYRGELQRLCLQLGVPDAVFMGQLTGTRLSEAFASGDVVSSPSITETFGQVTLQGMAAGLPVVGLYVEGTADLVVHGVTGLLLDPLAPSGTRPTHAASLTEDGLGLSSPCLHESETGVPLYRTPSNDSAVSLSLDPTSSSAHHYADRHTAEGEEEEDDIPVPDSAVCLSPTPFPIGARGGEGDMEVLELPPAQLTLPSSSLHAEQDTYPFESPNPSAPRVGCFRTLAPLMRPEAKEWDGVVRAYAGLIGALVRSPSLREDMGKRALDAVPLGRVFSARGRRVFRRV</sequence>
<dbReference type="PANTHER" id="PTHR45947">
    <property type="entry name" value="SULFOQUINOVOSYL TRANSFERASE SQD2"/>
    <property type="match status" value="1"/>
</dbReference>
<organism evidence="4 5">
    <name type="scientific">Mycena venus</name>
    <dbReference type="NCBI Taxonomy" id="2733690"/>
    <lineage>
        <taxon>Eukaryota</taxon>
        <taxon>Fungi</taxon>
        <taxon>Dikarya</taxon>
        <taxon>Basidiomycota</taxon>
        <taxon>Agaricomycotina</taxon>
        <taxon>Agaricomycetes</taxon>
        <taxon>Agaricomycetidae</taxon>
        <taxon>Agaricales</taxon>
        <taxon>Marasmiineae</taxon>
        <taxon>Mycenaceae</taxon>
        <taxon>Mycena</taxon>
    </lineage>
</organism>
<dbReference type="PANTHER" id="PTHR45947:SF3">
    <property type="entry name" value="SULFOQUINOVOSYL TRANSFERASE SQD2"/>
    <property type="match status" value="1"/>
</dbReference>
<keyword evidence="1" id="KW-0328">Glycosyltransferase</keyword>
<evidence type="ECO:0000259" key="3">
    <source>
        <dbReference type="Pfam" id="PF00534"/>
    </source>
</evidence>
<dbReference type="AlphaFoldDB" id="A0A8H6X429"/>
<dbReference type="SUPFAM" id="SSF53756">
    <property type="entry name" value="UDP-Glycosyltransferase/glycogen phosphorylase"/>
    <property type="match status" value="1"/>
</dbReference>
<protein>
    <recommendedName>
        <fullName evidence="3">Glycosyl transferase family 1 domain-containing protein</fullName>
    </recommendedName>
</protein>
<evidence type="ECO:0000256" key="1">
    <source>
        <dbReference type="ARBA" id="ARBA00022676"/>
    </source>
</evidence>